<evidence type="ECO:0000256" key="4">
    <source>
        <dbReference type="ARBA" id="ARBA00022777"/>
    </source>
</evidence>
<feature type="binding site" evidence="6">
    <location>
        <position position="38"/>
    </location>
    <ligand>
        <name>AMP</name>
        <dbReference type="ChEBI" id="CHEBI:456215"/>
    </ligand>
</feature>
<feature type="domain" description="Adenylate kinase active site lid" evidence="9">
    <location>
        <begin position="129"/>
        <end position="164"/>
    </location>
</feature>
<dbReference type="InterPro" id="IPR007862">
    <property type="entry name" value="Adenylate_kinase_lid-dom"/>
</dbReference>
<dbReference type="InterPro" id="IPR027417">
    <property type="entry name" value="P-loop_NTPase"/>
</dbReference>
<feature type="binding site" evidence="6">
    <location>
        <position position="162"/>
    </location>
    <ligand>
        <name>AMP</name>
        <dbReference type="ChEBI" id="CHEBI:456215"/>
    </ligand>
</feature>
<dbReference type="Gene3D" id="3.40.50.300">
    <property type="entry name" value="P-loop containing nucleotide triphosphate hydrolases"/>
    <property type="match status" value="1"/>
</dbReference>
<dbReference type="EC" id="2.7.4.3" evidence="6 8"/>
<accession>A0A101FYU8</accession>
<dbReference type="PATRIC" id="fig|167964.4.peg.527"/>
<organism evidence="10 11">
    <name type="scientific">Anaerolinea thermophila</name>
    <dbReference type="NCBI Taxonomy" id="167964"/>
    <lineage>
        <taxon>Bacteria</taxon>
        <taxon>Bacillati</taxon>
        <taxon>Chloroflexota</taxon>
        <taxon>Anaerolineae</taxon>
        <taxon>Anaerolineales</taxon>
        <taxon>Anaerolineaceae</taxon>
        <taxon>Anaerolinea</taxon>
    </lineage>
</organism>
<dbReference type="HAMAP" id="MF_00235">
    <property type="entry name" value="Adenylate_kinase_Adk"/>
    <property type="match status" value="1"/>
</dbReference>
<dbReference type="PROSITE" id="PS00113">
    <property type="entry name" value="ADENYLATE_KINASE"/>
    <property type="match status" value="1"/>
</dbReference>
<comment type="similarity">
    <text evidence="6 7">Belongs to the adenylate kinase family.</text>
</comment>
<feature type="binding site" evidence="6">
    <location>
        <position position="173"/>
    </location>
    <ligand>
        <name>AMP</name>
        <dbReference type="ChEBI" id="CHEBI:456215"/>
    </ligand>
</feature>
<feature type="region of interest" description="LID" evidence="6">
    <location>
        <begin position="128"/>
        <end position="165"/>
    </location>
</feature>
<evidence type="ECO:0000313" key="11">
    <source>
        <dbReference type="Proteomes" id="UP000064249"/>
    </source>
</evidence>
<feature type="binding site" evidence="6">
    <location>
        <position position="94"/>
    </location>
    <ligand>
        <name>AMP</name>
        <dbReference type="ChEBI" id="CHEBI:456215"/>
    </ligand>
</feature>
<evidence type="ECO:0000256" key="7">
    <source>
        <dbReference type="RuleBase" id="RU003330"/>
    </source>
</evidence>
<comment type="domain">
    <text evidence="6">Consists of three domains, a large central CORE domain and two small peripheral domains, NMPbind and LID, which undergo movements during catalysis. The LID domain closes over the site of phosphoryl transfer upon ATP binding. Assembling and dissambling the active center during each catalytic cycle provides an effective means to prevent ATP hydrolysis.</text>
</comment>
<keyword evidence="5 6" id="KW-0067">ATP-binding</keyword>
<feature type="binding site" evidence="6">
    <location>
        <begin position="138"/>
        <end position="139"/>
    </location>
    <ligand>
        <name>ATP</name>
        <dbReference type="ChEBI" id="CHEBI:30616"/>
    </ligand>
</feature>
<dbReference type="NCBIfam" id="NF001381">
    <property type="entry name" value="PRK00279.1-3"/>
    <property type="match status" value="1"/>
</dbReference>
<dbReference type="EMBL" id="LGFU01000003">
    <property type="protein sequence ID" value="KUK46980.1"/>
    <property type="molecule type" value="Genomic_DNA"/>
</dbReference>
<evidence type="ECO:0000259" key="9">
    <source>
        <dbReference type="Pfam" id="PF05191"/>
    </source>
</evidence>
<dbReference type="Pfam" id="PF05191">
    <property type="entry name" value="ADK_lid"/>
    <property type="match status" value="1"/>
</dbReference>
<dbReference type="GO" id="GO:0005737">
    <property type="term" value="C:cytoplasm"/>
    <property type="evidence" value="ECO:0007669"/>
    <property type="project" value="UniProtKB-SubCell"/>
</dbReference>
<dbReference type="PANTHER" id="PTHR23359">
    <property type="entry name" value="NUCLEOTIDE KINASE"/>
    <property type="match status" value="1"/>
</dbReference>
<comment type="caution">
    <text evidence="6">Lacks conserved residue(s) required for the propagation of feature annotation.</text>
</comment>
<sequence length="218" mass="24166">MGKFIVLLGPPGAGKGTQAERIAEELSIPHVSSGDLFRENLGNETELGKKAKGFMDSGKLVPDEITISMVAERLSRTDCKDGALLDGFPRTPFQAQELDAILKKNGNVICCVPYIMVSDQDLLERLTGRWTCKAAGHIYHQTFNPPKDSGICDIDGSALYQRDDDKKETIEKRLAVFHEQTAPLIEYYREKDLLVEVDGTQPIEKVTEAILKSVQSKK</sequence>
<dbReference type="NCBIfam" id="TIGR01351">
    <property type="entry name" value="adk"/>
    <property type="match status" value="1"/>
</dbReference>
<evidence type="ECO:0000256" key="3">
    <source>
        <dbReference type="ARBA" id="ARBA00022741"/>
    </source>
</evidence>
<feature type="binding site" evidence="6">
    <location>
        <position position="201"/>
    </location>
    <ligand>
        <name>ATP</name>
        <dbReference type="ChEBI" id="CHEBI:30616"/>
    </ligand>
</feature>
<dbReference type="Pfam" id="PF00406">
    <property type="entry name" value="ADK"/>
    <property type="match status" value="1"/>
</dbReference>
<comment type="subunit">
    <text evidence="6 8">Monomer.</text>
</comment>
<dbReference type="GO" id="GO:0004017">
    <property type="term" value="F:AMP kinase activity"/>
    <property type="evidence" value="ECO:0007669"/>
    <property type="project" value="UniProtKB-UniRule"/>
</dbReference>
<comment type="catalytic activity">
    <reaction evidence="6 8">
        <text>AMP + ATP = 2 ADP</text>
        <dbReference type="Rhea" id="RHEA:12973"/>
        <dbReference type="ChEBI" id="CHEBI:30616"/>
        <dbReference type="ChEBI" id="CHEBI:456215"/>
        <dbReference type="ChEBI" id="CHEBI:456216"/>
        <dbReference type="EC" id="2.7.4.3"/>
    </reaction>
</comment>
<evidence type="ECO:0000256" key="6">
    <source>
        <dbReference type="HAMAP-Rule" id="MF_00235"/>
    </source>
</evidence>
<feature type="binding site" evidence="6">
    <location>
        <position position="33"/>
    </location>
    <ligand>
        <name>AMP</name>
        <dbReference type="ChEBI" id="CHEBI:456215"/>
    </ligand>
</feature>
<keyword evidence="3 6" id="KW-0547">Nucleotide-binding</keyword>
<evidence type="ECO:0000256" key="8">
    <source>
        <dbReference type="RuleBase" id="RU003331"/>
    </source>
</evidence>
<comment type="function">
    <text evidence="6">Catalyzes the reversible transfer of the terminal phosphate group between ATP and AMP. Plays an important role in cellular energy homeostasis and in adenine nucleotide metabolism.</text>
</comment>
<evidence type="ECO:0000256" key="1">
    <source>
        <dbReference type="ARBA" id="ARBA00022679"/>
    </source>
</evidence>
<reference evidence="10 11" key="1">
    <citation type="journal article" date="2015" name="MBio">
        <title>Genome-Resolved Metagenomic Analysis Reveals Roles for Candidate Phyla and Other Microbial Community Members in Biogeochemical Transformations in Oil Reservoirs.</title>
        <authorList>
            <person name="Hu P."/>
            <person name="Tom L."/>
            <person name="Singh A."/>
            <person name="Thomas B.C."/>
            <person name="Baker B.J."/>
            <person name="Piceno Y.M."/>
            <person name="Andersen G.L."/>
            <person name="Banfield J.F."/>
        </authorList>
    </citation>
    <scope>NUCLEOTIDE SEQUENCE [LARGE SCALE GENOMIC DNA]</scope>
    <source>
        <strain evidence="10">46_16</strain>
    </source>
</reference>
<evidence type="ECO:0000313" key="10">
    <source>
        <dbReference type="EMBL" id="KUK46980.1"/>
    </source>
</evidence>
<proteinExistence type="inferred from homology"/>
<name>A0A101FYU8_9CHLR</name>
<keyword evidence="2 6" id="KW-0545">Nucleotide biosynthesis</keyword>
<dbReference type="NCBIfam" id="NF001380">
    <property type="entry name" value="PRK00279.1-2"/>
    <property type="match status" value="1"/>
</dbReference>
<dbReference type="Proteomes" id="UP000064249">
    <property type="component" value="Unassembled WGS sequence"/>
</dbReference>
<dbReference type="GO" id="GO:0044209">
    <property type="term" value="P:AMP salvage"/>
    <property type="evidence" value="ECO:0007669"/>
    <property type="project" value="UniProtKB-UniRule"/>
</dbReference>
<gene>
    <name evidence="6" type="primary">adk</name>
    <name evidence="10" type="ORF">XD73_0177</name>
</gene>
<dbReference type="InterPro" id="IPR033690">
    <property type="entry name" value="Adenylat_kinase_CS"/>
</dbReference>
<dbReference type="NCBIfam" id="NF011100">
    <property type="entry name" value="PRK14527.1"/>
    <property type="match status" value="1"/>
</dbReference>
<feature type="binding site" evidence="6">
    <location>
        <begin position="59"/>
        <end position="61"/>
    </location>
    <ligand>
        <name>AMP</name>
        <dbReference type="ChEBI" id="CHEBI:456215"/>
    </ligand>
</feature>
<comment type="caution">
    <text evidence="10">The sequence shown here is derived from an EMBL/GenBank/DDBJ whole genome shotgun (WGS) entry which is preliminary data.</text>
</comment>
<comment type="subcellular location">
    <subcellularLocation>
        <location evidence="6 8">Cytoplasm</location>
    </subcellularLocation>
</comment>
<feature type="binding site" evidence="6">
    <location>
        <position position="129"/>
    </location>
    <ligand>
        <name>ATP</name>
        <dbReference type="ChEBI" id="CHEBI:30616"/>
    </ligand>
</feature>
<dbReference type="AlphaFoldDB" id="A0A101FYU8"/>
<keyword evidence="1 6" id="KW-0808">Transferase</keyword>
<evidence type="ECO:0000256" key="2">
    <source>
        <dbReference type="ARBA" id="ARBA00022727"/>
    </source>
</evidence>
<dbReference type="SUPFAM" id="SSF52540">
    <property type="entry name" value="P-loop containing nucleoside triphosphate hydrolases"/>
    <property type="match status" value="1"/>
</dbReference>
<dbReference type="PRINTS" id="PR00094">
    <property type="entry name" value="ADENYLTKNASE"/>
</dbReference>
<dbReference type="GO" id="GO:0005524">
    <property type="term" value="F:ATP binding"/>
    <property type="evidence" value="ECO:0007669"/>
    <property type="project" value="UniProtKB-UniRule"/>
</dbReference>
<dbReference type="FunFam" id="3.40.50.300:FF:000106">
    <property type="entry name" value="Adenylate kinase mitochondrial"/>
    <property type="match status" value="1"/>
</dbReference>
<feature type="binding site" evidence="6">
    <location>
        <begin position="87"/>
        <end position="90"/>
    </location>
    <ligand>
        <name>AMP</name>
        <dbReference type="ChEBI" id="CHEBI:456215"/>
    </ligand>
</feature>
<feature type="binding site" evidence="6">
    <location>
        <begin position="12"/>
        <end position="17"/>
    </location>
    <ligand>
        <name>ATP</name>
        <dbReference type="ChEBI" id="CHEBI:30616"/>
    </ligand>
</feature>
<dbReference type="InterPro" id="IPR006259">
    <property type="entry name" value="Adenyl_kin_sub"/>
</dbReference>
<keyword evidence="4 6" id="KW-0418">Kinase</keyword>
<evidence type="ECO:0000256" key="5">
    <source>
        <dbReference type="ARBA" id="ARBA00022840"/>
    </source>
</evidence>
<keyword evidence="6" id="KW-0963">Cytoplasm</keyword>
<feature type="region of interest" description="NMP" evidence="6">
    <location>
        <begin position="32"/>
        <end position="61"/>
    </location>
</feature>
<dbReference type="CDD" id="cd01428">
    <property type="entry name" value="ADK"/>
    <property type="match status" value="1"/>
</dbReference>
<protein>
    <recommendedName>
        <fullName evidence="6 8">Adenylate kinase</fullName>
        <shortName evidence="6">AK</shortName>
        <ecNumber evidence="6 8">2.7.4.3</ecNumber>
    </recommendedName>
    <alternativeName>
        <fullName evidence="6">ATP-AMP transphosphorylase</fullName>
    </alternativeName>
    <alternativeName>
        <fullName evidence="6">ATP:AMP phosphotransferase</fullName>
    </alternativeName>
    <alternativeName>
        <fullName evidence="6">Adenylate monophosphate kinase</fullName>
    </alternativeName>
</protein>
<dbReference type="InterPro" id="IPR000850">
    <property type="entry name" value="Adenylat/UMP-CMP_kin"/>
</dbReference>
<comment type="pathway">
    <text evidence="6">Purine metabolism; AMP biosynthesis via salvage pathway; AMP from ADP: step 1/1.</text>
</comment>
<dbReference type="UniPathway" id="UPA00588">
    <property type="reaction ID" value="UER00649"/>
</dbReference>